<dbReference type="Gene3D" id="1.20.120.1630">
    <property type="match status" value="1"/>
</dbReference>
<keyword evidence="2 5" id="KW-0812">Transmembrane</keyword>
<evidence type="ECO:0000256" key="5">
    <source>
        <dbReference type="SAM" id="Phobius"/>
    </source>
</evidence>
<keyword evidence="4 5" id="KW-0472">Membrane</keyword>
<dbReference type="EMBL" id="ABCS01000005">
    <property type="protein sequence ID" value="EDM81177.1"/>
    <property type="molecule type" value="Genomic_DNA"/>
</dbReference>
<dbReference type="AlphaFoldDB" id="A6FZ22"/>
<sequence>MDALDMNSNSDPLTIRVPEGHMWHGQGRHVLMLAGLLPGAYLLAAASLGEGQLLGLSDRAWLALALGVPILQQLGVALLWRAQLCHQLLTRLFGDAGFVVWGVLFLPLLLARPLAVLGLGLADPGALPIPLPVAVLAGVLLLIPALWTMYSVKRYFGFARALGGDHFFERYRTMPMVREGAFAHSSNAMYTFVLLGLWGIALLTRSPAALAAALFQHAYIWVHWYCIEQPDGVVLYGRSPDED</sequence>
<evidence type="ECO:0000256" key="2">
    <source>
        <dbReference type="ARBA" id="ARBA00022692"/>
    </source>
</evidence>
<accession>A6FZ22</accession>
<comment type="caution">
    <text evidence="6">The sequence shown here is derived from an EMBL/GenBank/DDBJ whole genome shotgun (WGS) entry which is preliminary data.</text>
</comment>
<comment type="subcellular location">
    <subcellularLocation>
        <location evidence="1">Endomembrane system</location>
        <topology evidence="1">Multi-pass membrane protein</topology>
    </subcellularLocation>
</comment>
<dbReference type="OrthoDB" id="1550992at2"/>
<feature type="transmembrane region" description="Helical" evidence="5">
    <location>
        <begin position="131"/>
        <end position="150"/>
    </location>
</feature>
<feature type="transmembrane region" description="Helical" evidence="5">
    <location>
        <begin position="181"/>
        <end position="202"/>
    </location>
</feature>
<evidence type="ECO:0000256" key="1">
    <source>
        <dbReference type="ARBA" id="ARBA00004127"/>
    </source>
</evidence>
<gene>
    <name evidence="6" type="ORF">PPSIR1_30215</name>
</gene>
<dbReference type="Proteomes" id="UP000005801">
    <property type="component" value="Unassembled WGS sequence"/>
</dbReference>
<dbReference type="RefSeq" id="WP_006969721.1">
    <property type="nucleotide sequence ID" value="NZ_ABCS01000005.1"/>
</dbReference>
<dbReference type="GO" id="GO:0012505">
    <property type="term" value="C:endomembrane system"/>
    <property type="evidence" value="ECO:0007669"/>
    <property type="project" value="UniProtKB-SubCell"/>
</dbReference>
<feature type="transmembrane region" description="Helical" evidence="5">
    <location>
        <begin position="30"/>
        <end position="48"/>
    </location>
</feature>
<protein>
    <submittedName>
        <fullName evidence="6">Uncharacterized protein</fullName>
    </submittedName>
</protein>
<feature type="transmembrane region" description="Helical" evidence="5">
    <location>
        <begin position="60"/>
        <end position="80"/>
    </location>
</feature>
<keyword evidence="7" id="KW-1185">Reference proteome</keyword>
<evidence type="ECO:0000313" key="6">
    <source>
        <dbReference type="EMBL" id="EDM81177.1"/>
    </source>
</evidence>
<evidence type="ECO:0000256" key="3">
    <source>
        <dbReference type="ARBA" id="ARBA00022989"/>
    </source>
</evidence>
<evidence type="ECO:0000256" key="4">
    <source>
        <dbReference type="ARBA" id="ARBA00023136"/>
    </source>
</evidence>
<name>A6FZ22_9BACT</name>
<dbReference type="eggNOG" id="ENOG5032QU6">
    <property type="taxonomic scope" value="Bacteria"/>
</dbReference>
<keyword evidence="3 5" id="KW-1133">Transmembrane helix</keyword>
<organism evidence="6 7">
    <name type="scientific">Plesiocystis pacifica SIR-1</name>
    <dbReference type="NCBI Taxonomy" id="391625"/>
    <lineage>
        <taxon>Bacteria</taxon>
        <taxon>Pseudomonadati</taxon>
        <taxon>Myxococcota</taxon>
        <taxon>Polyangia</taxon>
        <taxon>Nannocystales</taxon>
        <taxon>Nannocystaceae</taxon>
        <taxon>Plesiocystis</taxon>
    </lineage>
</organism>
<dbReference type="Pfam" id="PF04191">
    <property type="entry name" value="PEMT"/>
    <property type="match status" value="1"/>
</dbReference>
<reference evidence="6 7" key="1">
    <citation type="submission" date="2007-06" db="EMBL/GenBank/DDBJ databases">
        <authorList>
            <person name="Shimkets L."/>
            <person name="Ferriera S."/>
            <person name="Johnson J."/>
            <person name="Kravitz S."/>
            <person name="Beeson K."/>
            <person name="Sutton G."/>
            <person name="Rogers Y.-H."/>
            <person name="Friedman R."/>
            <person name="Frazier M."/>
            <person name="Venter J.C."/>
        </authorList>
    </citation>
    <scope>NUCLEOTIDE SEQUENCE [LARGE SCALE GENOMIC DNA]</scope>
    <source>
        <strain evidence="6 7">SIR-1</strain>
    </source>
</reference>
<evidence type="ECO:0000313" key="7">
    <source>
        <dbReference type="Proteomes" id="UP000005801"/>
    </source>
</evidence>
<proteinExistence type="predicted"/>
<feature type="transmembrane region" description="Helical" evidence="5">
    <location>
        <begin position="92"/>
        <end position="111"/>
    </location>
</feature>
<dbReference type="InterPro" id="IPR007318">
    <property type="entry name" value="Phopholipid_MeTrfase"/>
</dbReference>